<evidence type="ECO:0000313" key="4">
    <source>
        <dbReference type="Proteomes" id="UP001200145"/>
    </source>
</evidence>
<dbReference type="RefSeq" id="WP_234865744.1">
    <property type="nucleotide sequence ID" value="NZ_JAKEVY010000002.1"/>
</dbReference>
<keyword evidence="4" id="KW-1185">Reference proteome</keyword>
<protein>
    <submittedName>
        <fullName evidence="3">Polysaccharide deacetylase family protein</fullName>
    </submittedName>
</protein>
<evidence type="ECO:0000313" key="3">
    <source>
        <dbReference type="EMBL" id="MCF1714791.1"/>
    </source>
</evidence>
<dbReference type="PANTHER" id="PTHR34216:SF7">
    <property type="entry name" value="POLY-BETA-1,6-N-ACETYL-D-GLUCOSAMINE N-DEACETYLASE"/>
    <property type="match status" value="1"/>
</dbReference>
<dbReference type="CDD" id="cd10918">
    <property type="entry name" value="CE4_NodB_like_5s_6s"/>
    <property type="match status" value="1"/>
</dbReference>
<dbReference type="InterPro" id="IPR002509">
    <property type="entry name" value="NODB_dom"/>
</dbReference>
<sequence length="287" mass="32967">MSLIKEIIGATLMGLRLVSRPDDNKILSVYFHNPSVNLFHQMISWLHKKGYRFISIRELDELIVQKQAPSKRLAFISFDDGNKEYPDLLPTIEKFKVPVTVFVPTNPVVEGNYWWDYAGKKEQSNFTGLPTVESFKVLPVQEFDLKLDVLKQHLKLERSCMTLSELKVLAKNPYITIGAHTVSHPILKNCDAARQSKELEEGQSLLNEWLQQNTVYLAYPNGDYNDTTLELADKYGYRLGFTTKPGQINTATVSRLEIPRYSVNDEGGYYENLAKINGYWQRLFPPN</sequence>
<dbReference type="Gene3D" id="3.20.20.370">
    <property type="entry name" value="Glycoside hydrolase/deacetylase"/>
    <property type="match status" value="1"/>
</dbReference>
<organism evidence="3 4">
    <name type="scientific">Flavihumibacter fluminis</name>
    <dbReference type="NCBI Taxonomy" id="2909236"/>
    <lineage>
        <taxon>Bacteria</taxon>
        <taxon>Pseudomonadati</taxon>
        <taxon>Bacteroidota</taxon>
        <taxon>Chitinophagia</taxon>
        <taxon>Chitinophagales</taxon>
        <taxon>Chitinophagaceae</taxon>
        <taxon>Flavihumibacter</taxon>
    </lineage>
</organism>
<keyword evidence="1" id="KW-0732">Signal</keyword>
<accession>A0ABS9BJK4</accession>
<dbReference type="Proteomes" id="UP001200145">
    <property type="component" value="Unassembled WGS sequence"/>
</dbReference>
<dbReference type="EMBL" id="JAKEVY010000002">
    <property type="protein sequence ID" value="MCF1714791.1"/>
    <property type="molecule type" value="Genomic_DNA"/>
</dbReference>
<evidence type="ECO:0000259" key="2">
    <source>
        <dbReference type="PROSITE" id="PS51677"/>
    </source>
</evidence>
<reference evidence="3 4" key="1">
    <citation type="submission" date="2022-01" db="EMBL/GenBank/DDBJ databases">
        <title>Flavihumibacter sp. nov., isolated from sediment of a river.</title>
        <authorList>
            <person name="Liu H."/>
        </authorList>
    </citation>
    <scope>NUCLEOTIDE SEQUENCE [LARGE SCALE GENOMIC DNA]</scope>
    <source>
        <strain evidence="3 4">RY-1</strain>
    </source>
</reference>
<dbReference type="Pfam" id="PF01522">
    <property type="entry name" value="Polysacc_deac_1"/>
    <property type="match status" value="1"/>
</dbReference>
<proteinExistence type="predicted"/>
<evidence type="ECO:0000256" key="1">
    <source>
        <dbReference type="ARBA" id="ARBA00022729"/>
    </source>
</evidence>
<dbReference type="SUPFAM" id="SSF88713">
    <property type="entry name" value="Glycoside hydrolase/deacetylase"/>
    <property type="match status" value="1"/>
</dbReference>
<gene>
    <name evidence="3" type="ORF">L0U88_09155</name>
</gene>
<dbReference type="PROSITE" id="PS51677">
    <property type="entry name" value="NODB"/>
    <property type="match status" value="1"/>
</dbReference>
<name>A0ABS9BJK4_9BACT</name>
<comment type="caution">
    <text evidence="3">The sequence shown here is derived from an EMBL/GenBank/DDBJ whole genome shotgun (WGS) entry which is preliminary data.</text>
</comment>
<feature type="domain" description="NodB homology" evidence="2">
    <location>
        <begin position="72"/>
        <end position="287"/>
    </location>
</feature>
<dbReference type="PANTHER" id="PTHR34216">
    <property type="match status" value="1"/>
</dbReference>
<dbReference type="InterPro" id="IPR011330">
    <property type="entry name" value="Glyco_hydro/deAcase_b/a-brl"/>
</dbReference>
<dbReference type="InterPro" id="IPR051398">
    <property type="entry name" value="Polysacch_Deacetylase"/>
</dbReference>